<dbReference type="AlphaFoldDB" id="A0A975UE79"/>
<reference evidence="2" key="1">
    <citation type="submission" date="2021-06" db="EMBL/GenBank/DDBJ databases">
        <title>Vibrio nov. sp., novel gut bacterium isolated from Yellow Sea oyster.</title>
        <authorList>
            <person name="Muhammad N."/>
            <person name="Nguyen T.H."/>
            <person name="Lee Y.-J."/>
            <person name="Ko J."/>
            <person name="Kim S.-G."/>
        </authorList>
    </citation>
    <scope>NUCLEOTIDE SEQUENCE</scope>
    <source>
        <strain evidence="2">OG9-811</strain>
    </source>
</reference>
<accession>A0A975UE79</accession>
<evidence type="ECO:0000313" key="2">
    <source>
        <dbReference type="EMBL" id="QXO19332.1"/>
    </source>
</evidence>
<keyword evidence="3" id="KW-1185">Reference proteome</keyword>
<protein>
    <submittedName>
        <fullName evidence="2">YnjH family protein</fullName>
    </submittedName>
</protein>
<dbReference type="Pfam" id="PF07383">
    <property type="entry name" value="DUF1496"/>
    <property type="match status" value="1"/>
</dbReference>
<gene>
    <name evidence="2" type="ORF">KNV97_12505</name>
</gene>
<name>A0A975UE79_9VIBR</name>
<evidence type="ECO:0000256" key="1">
    <source>
        <dbReference type="SAM" id="SignalP"/>
    </source>
</evidence>
<organism evidence="2 3">
    <name type="scientific">Vibrio ostreae</name>
    <dbReference type="NCBI Taxonomy" id="2841925"/>
    <lineage>
        <taxon>Bacteria</taxon>
        <taxon>Pseudomonadati</taxon>
        <taxon>Pseudomonadota</taxon>
        <taxon>Gammaproteobacteria</taxon>
        <taxon>Vibrionales</taxon>
        <taxon>Vibrionaceae</taxon>
        <taxon>Vibrio</taxon>
    </lineage>
</organism>
<proteinExistence type="predicted"/>
<dbReference type="Proteomes" id="UP000694232">
    <property type="component" value="Chromosome 1"/>
</dbReference>
<feature type="signal peptide" evidence="1">
    <location>
        <begin position="1"/>
        <end position="19"/>
    </location>
</feature>
<evidence type="ECO:0000313" key="3">
    <source>
        <dbReference type="Proteomes" id="UP000694232"/>
    </source>
</evidence>
<dbReference type="InterPro" id="IPR009971">
    <property type="entry name" value="DUF1496"/>
</dbReference>
<keyword evidence="1" id="KW-0732">Signal</keyword>
<dbReference type="EMBL" id="CP076643">
    <property type="protein sequence ID" value="QXO19332.1"/>
    <property type="molecule type" value="Genomic_DNA"/>
</dbReference>
<dbReference type="KEGG" id="vos:KNV97_12505"/>
<sequence length="90" mass="9665">MAQAIVLLSSTLNSAAAQANSISVSTPKPAIVLDGGDMGKRVCYYEDKAYSEGAVLQVGEVYMLCQRASQIETNGPLKWRVFKAPETKTP</sequence>
<feature type="chain" id="PRO_5037961671" evidence="1">
    <location>
        <begin position="20"/>
        <end position="90"/>
    </location>
</feature>